<dbReference type="PATRIC" id="fig|1434117.4.peg.3797"/>
<dbReference type="GO" id="GO:0003700">
    <property type="term" value="F:DNA-binding transcription factor activity"/>
    <property type="evidence" value="ECO:0007669"/>
    <property type="project" value="InterPro"/>
</dbReference>
<dbReference type="PROSITE" id="PS50987">
    <property type="entry name" value="HTH_ARSR_2"/>
    <property type="match status" value="1"/>
</dbReference>
<proteinExistence type="predicted"/>
<gene>
    <name evidence="2" type="ORF">MSMAW_2995</name>
</gene>
<evidence type="ECO:0000313" key="2">
    <source>
        <dbReference type="EMBL" id="AKB41986.1"/>
    </source>
</evidence>
<dbReference type="InterPro" id="IPR036390">
    <property type="entry name" value="WH_DNA-bd_sf"/>
</dbReference>
<dbReference type="PANTHER" id="PTHR38600:SF1">
    <property type="entry name" value="TRANSCRIPTIONAL REGULATORY PROTEIN"/>
    <property type="match status" value="1"/>
</dbReference>
<organism evidence="2 3">
    <name type="scientific">Methanosarcina mazei WWM610</name>
    <dbReference type="NCBI Taxonomy" id="1434117"/>
    <lineage>
        <taxon>Archaea</taxon>
        <taxon>Methanobacteriati</taxon>
        <taxon>Methanobacteriota</taxon>
        <taxon>Stenosarchaea group</taxon>
        <taxon>Methanomicrobia</taxon>
        <taxon>Methanosarcinales</taxon>
        <taxon>Methanosarcinaceae</taxon>
        <taxon>Methanosarcina</taxon>
    </lineage>
</organism>
<evidence type="ECO:0000313" key="3">
    <source>
        <dbReference type="Proteomes" id="UP000033058"/>
    </source>
</evidence>
<dbReference type="CDD" id="cd00090">
    <property type="entry name" value="HTH_ARSR"/>
    <property type="match status" value="1"/>
</dbReference>
<accession>A0A0E3LG66</accession>
<dbReference type="HOGENOM" id="CLU_1521871_0_0_2"/>
<dbReference type="EMBL" id="CP009509">
    <property type="protein sequence ID" value="AKB41986.1"/>
    <property type="molecule type" value="Genomic_DNA"/>
</dbReference>
<dbReference type="InterPro" id="IPR036388">
    <property type="entry name" value="WH-like_DNA-bd_sf"/>
</dbReference>
<protein>
    <submittedName>
        <fullName evidence="2">Transcriptional regulator, ArsR family</fullName>
    </submittedName>
</protein>
<dbReference type="PANTHER" id="PTHR38600">
    <property type="entry name" value="TRANSCRIPTIONAL REGULATORY PROTEIN"/>
    <property type="match status" value="1"/>
</dbReference>
<dbReference type="Proteomes" id="UP000033058">
    <property type="component" value="Chromosome"/>
</dbReference>
<dbReference type="RefSeq" id="WP_011033540.1">
    <property type="nucleotide sequence ID" value="NZ_CP009509.1"/>
</dbReference>
<dbReference type="InterPro" id="IPR011991">
    <property type="entry name" value="ArsR-like_HTH"/>
</dbReference>
<dbReference type="Gene3D" id="1.10.10.10">
    <property type="entry name" value="Winged helix-like DNA-binding domain superfamily/Winged helix DNA-binding domain"/>
    <property type="match status" value="1"/>
</dbReference>
<dbReference type="AlphaFoldDB" id="A0A0E3LG66"/>
<sequence length="181" mass="20450">MVVSVMRDPGINGGRENLFKAISSDTRLSILESLSEGEKHISGLAREIGISVPVAAKHVKVLEKAELVERKKFGNTHMIGIKLSNVYSFLDRFAENRQIEVEEGTNLLEALKSVAAVEVMKMGDRMKVVSTDGEEGFYVYEVDGKFSDKTVDEYEFHEDSVVEWKKLIPVTKKRLFVNIRR</sequence>
<dbReference type="GeneID" id="24852796"/>
<dbReference type="SUPFAM" id="SSF46785">
    <property type="entry name" value="Winged helix' DNA-binding domain"/>
    <property type="match status" value="1"/>
</dbReference>
<dbReference type="InterPro" id="IPR001845">
    <property type="entry name" value="HTH_ArsR_DNA-bd_dom"/>
</dbReference>
<dbReference type="Pfam" id="PF01022">
    <property type="entry name" value="HTH_5"/>
    <property type="match status" value="1"/>
</dbReference>
<evidence type="ECO:0000259" key="1">
    <source>
        <dbReference type="PROSITE" id="PS50987"/>
    </source>
</evidence>
<name>A0A0E3LG66_METMZ</name>
<dbReference type="SMART" id="SM00418">
    <property type="entry name" value="HTH_ARSR"/>
    <property type="match status" value="1"/>
</dbReference>
<reference evidence="2 3" key="1">
    <citation type="submission" date="2014-07" db="EMBL/GenBank/DDBJ databases">
        <title>Methanogenic archaea and the global carbon cycle.</title>
        <authorList>
            <person name="Henriksen J.R."/>
            <person name="Luke J."/>
            <person name="Reinhart S."/>
            <person name="Benedict M.N."/>
            <person name="Youngblut N.D."/>
            <person name="Metcalf M.E."/>
            <person name="Whitaker R.J."/>
            <person name="Metcalf W.W."/>
        </authorList>
    </citation>
    <scope>NUCLEOTIDE SEQUENCE [LARGE SCALE GENOMIC DNA]</scope>
    <source>
        <strain evidence="2 3">WWM610</strain>
    </source>
</reference>
<feature type="domain" description="HTH arsR-type" evidence="1">
    <location>
        <begin position="7"/>
        <end position="101"/>
    </location>
</feature>